<keyword evidence="5" id="KW-0449">Lipoprotein</keyword>
<feature type="region of interest" description="Disordered" evidence="6">
    <location>
        <begin position="28"/>
        <end position="62"/>
    </location>
</feature>
<keyword evidence="2 7" id="KW-0732">Signal</keyword>
<proteinExistence type="predicted"/>
<reference evidence="8 9" key="1">
    <citation type="submission" date="2018-07" db="EMBL/GenBank/DDBJ databases">
        <title>Genomic Encyclopedia of Type Strains, Phase III (KMG-III): the genomes of soil and plant-associated and newly described type strains.</title>
        <authorList>
            <person name="Whitman W."/>
        </authorList>
    </citation>
    <scope>NUCLEOTIDE SEQUENCE [LARGE SCALE GENOMIC DNA]</scope>
    <source>
        <strain evidence="8 9">CECT 7287</strain>
    </source>
</reference>
<keyword evidence="4" id="KW-0564">Palmitate</keyword>
<dbReference type="InterPro" id="IPR006059">
    <property type="entry name" value="SBP"/>
</dbReference>
<sequence length="560" mass="62196">MNRTVKTLSLLAAVSLMLWLAGCSGNQAAKPRESETSSSQPSATAQESSSSSDAGDWKRKKFDPPVTISTAFAIRDLDKLRNGDTYEDNPLTRWYRDNLGIQTKYQWLLTDQGDALNQKIRLAMASGEKLPDLLPISDNVLLNELIESGQIMAIDESFEKYASPRTKEAYAKNPDVWMAVTKDGKKWGLPTISDGNIGDTIMWIRQDWLDSVNLQAPQTMEQFEALLEAFKQKYPDKVPLALSGKALQPLAGYMGDAQFVFGGTQPYIWDKGEGGKLRYGSVQPGFKDGLAKLKLWFEKGYLGKEFATHDEQKAASLFTSGEAGIIFGPGWMGAWPLEDTAKNVPGAVVKPYELPSGVDGTVGRIGTKLVYITYVFRKDFEHMDALFQYYDVSMGVLLEDPDSPFAAGQGEGYDYVMVDGKPSWDVPDGAIDLRYTMATVGNTPPGMIEGPNIYERVIAGKRDTIYEQKLAFSSTPLFLEGMLVSLKQLDKARRDMFIGAPVKTMVSKWPLLTQMESEVTIGYIYGKLTDAELDQFIQDWLSKGGQQITDEVNEWYASVQ</sequence>
<evidence type="ECO:0000256" key="1">
    <source>
        <dbReference type="ARBA" id="ARBA00022475"/>
    </source>
</evidence>
<keyword evidence="9" id="KW-1185">Reference proteome</keyword>
<evidence type="ECO:0000313" key="8">
    <source>
        <dbReference type="EMBL" id="RED75677.1"/>
    </source>
</evidence>
<dbReference type="PANTHER" id="PTHR43649:SF33">
    <property type="entry name" value="POLYGALACTURONAN_RHAMNOGALACTURONAN-BINDING PROTEIN YTCQ"/>
    <property type="match status" value="1"/>
</dbReference>
<dbReference type="SUPFAM" id="SSF53850">
    <property type="entry name" value="Periplasmic binding protein-like II"/>
    <property type="match status" value="1"/>
</dbReference>
<name>A0A3D9JQ63_9BACL</name>
<protein>
    <submittedName>
        <fullName evidence="8">Putative aldouronate transport system substrate-binding protein</fullName>
    </submittedName>
</protein>
<dbReference type="PANTHER" id="PTHR43649">
    <property type="entry name" value="ARABINOSE-BINDING PROTEIN-RELATED"/>
    <property type="match status" value="1"/>
</dbReference>
<feature type="compositionally biased region" description="Low complexity" evidence="6">
    <location>
        <begin position="36"/>
        <end position="52"/>
    </location>
</feature>
<dbReference type="OrthoDB" id="9787283at2"/>
<organism evidence="8 9">
    <name type="scientific">Cohnella phaseoli</name>
    <dbReference type="NCBI Taxonomy" id="456490"/>
    <lineage>
        <taxon>Bacteria</taxon>
        <taxon>Bacillati</taxon>
        <taxon>Bacillota</taxon>
        <taxon>Bacilli</taxon>
        <taxon>Bacillales</taxon>
        <taxon>Paenibacillaceae</taxon>
        <taxon>Cohnella</taxon>
    </lineage>
</organism>
<evidence type="ECO:0000256" key="7">
    <source>
        <dbReference type="SAM" id="SignalP"/>
    </source>
</evidence>
<accession>A0A3D9JQ63</accession>
<dbReference type="PROSITE" id="PS51257">
    <property type="entry name" value="PROKAR_LIPOPROTEIN"/>
    <property type="match status" value="1"/>
</dbReference>
<dbReference type="EMBL" id="QRDZ01000014">
    <property type="protein sequence ID" value="RED75677.1"/>
    <property type="molecule type" value="Genomic_DNA"/>
</dbReference>
<evidence type="ECO:0000256" key="5">
    <source>
        <dbReference type="ARBA" id="ARBA00023288"/>
    </source>
</evidence>
<evidence type="ECO:0000313" key="9">
    <source>
        <dbReference type="Proteomes" id="UP000256977"/>
    </source>
</evidence>
<evidence type="ECO:0000256" key="4">
    <source>
        <dbReference type="ARBA" id="ARBA00023139"/>
    </source>
</evidence>
<dbReference type="Proteomes" id="UP000256977">
    <property type="component" value="Unassembled WGS sequence"/>
</dbReference>
<keyword evidence="1" id="KW-1003">Cell membrane</keyword>
<gene>
    <name evidence="8" type="ORF">DFP98_11437</name>
</gene>
<keyword evidence="3" id="KW-0472">Membrane</keyword>
<dbReference type="RefSeq" id="WP_116061996.1">
    <property type="nucleotide sequence ID" value="NZ_QRDZ01000014.1"/>
</dbReference>
<dbReference type="InterPro" id="IPR050490">
    <property type="entry name" value="Bact_solute-bd_prot1"/>
</dbReference>
<feature type="signal peptide" evidence="7">
    <location>
        <begin position="1"/>
        <end position="28"/>
    </location>
</feature>
<comment type="caution">
    <text evidence="8">The sequence shown here is derived from an EMBL/GenBank/DDBJ whole genome shotgun (WGS) entry which is preliminary data.</text>
</comment>
<evidence type="ECO:0000256" key="6">
    <source>
        <dbReference type="SAM" id="MobiDB-lite"/>
    </source>
</evidence>
<evidence type="ECO:0000256" key="2">
    <source>
        <dbReference type="ARBA" id="ARBA00022729"/>
    </source>
</evidence>
<dbReference type="Pfam" id="PF01547">
    <property type="entry name" value="SBP_bac_1"/>
    <property type="match status" value="1"/>
</dbReference>
<evidence type="ECO:0000256" key="3">
    <source>
        <dbReference type="ARBA" id="ARBA00023136"/>
    </source>
</evidence>
<feature type="chain" id="PRO_5017606587" evidence="7">
    <location>
        <begin position="29"/>
        <end position="560"/>
    </location>
</feature>
<dbReference type="Gene3D" id="3.40.190.10">
    <property type="entry name" value="Periplasmic binding protein-like II"/>
    <property type="match status" value="2"/>
</dbReference>
<dbReference type="AlphaFoldDB" id="A0A3D9JQ63"/>